<accession>A0AAV9SHR1</accession>
<feature type="compositionally biased region" description="Basic and acidic residues" evidence="1">
    <location>
        <begin position="118"/>
        <end position="130"/>
    </location>
</feature>
<organism evidence="2 3">
    <name type="scientific">Crenichthys baileyi</name>
    <name type="common">White River springfish</name>
    <dbReference type="NCBI Taxonomy" id="28760"/>
    <lineage>
        <taxon>Eukaryota</taxon>
        <taxon>Metazoa</taxon>
        <taxon>Chordata</taxon>
        <taxon>Craniata</taxon>
        <taxon>Vertebrata</taxon>
        <taxon>Euteleostomi</taxon>
        <taxon>Actinopterygii</taxon>
        <taxon>Neopterygii</taxon>
        <taxon>Teleostei</taxon>
        <taxon>Neoteleostei</taxon>
        <taxon>Acanthomorphata</taxon>
        <taxon>Ovalentaria</taxon>
        <taxon>Atherinomorphae</taxon>
        <taxon>Cyprinodontiformes</taxon>
        <taxon>Goodeidae</taxon>
        <taxon>Crenichthys</taxon>
    </lineage>
</organism>
<sequence>MEQEELSDFDKGQVVVARELGLSVSQTAKMLGCSRAAVVSAYRQWYEEGLRLRAGRPRLIDPKELDDESESESESEQTGGEEAGEEATADPSEEGQEPKVTAGEQTQDGEKPGQTSADRTEKEEKTREGEPVGGVKAEIRWLPTEEEVVRKEAVANLLREIGPVILLITVTRVIRPCWDGGEHGAGGAERLR</sequence>
<comment type="caution">
    <text evidence="2">The sequence shown here is derived from an EMBL/GenBank/DDBJ whole genome shotgun (WGS) entry which is preliminary data.</text>
</comment>
<reference evidence="2 3" key="1">
    <citation type="submission" date="2021-06" db="EMBL/GenBank/DDBJ databases">
        <authorList>
            <person name="Palmer J.M."/>
        </authorList>
    </citation>
    <scope>NUCLEOTIDE SEQUENCE [LARGE SCALE GENOMIC DNA]</scope>
    <source>
        <strain evidence="2 3">MEX-2019</strain>
        <tissue evidence="2">Muscle</tissue>
    </source>
</reference>
<protein>
    <submittedName>
        <fullName evidence="2">Uncharacterized protein</fullName>
    </submittedName>
</protein>
<proteinExistence type="predicted"/>
<evidence type="ECO:0000313" key="3">
    <source>
        <dbReference type="Proteomes" id="UP001311232"/>
    </source>
</evidence>
<dbReference type="EMBL" id="JAHHUM010000335">
    <property type="protein sequence ID" value="KAK5620790.1"/>
    <property type="molecule type" value="Genomic_DNA"/>
</dbReference>
<dbReference type="Gene3D" id="1.10.10.60">
    <property type="entry name" value="Homeodomain-like"/>
    <property type="match status" value="1"/>
</dbReference>
<feature type="compositionally biased region" description="Acidic residues" evidence="1">
    <location>
        <begin position="82"/>
        <end position="95"/>
    </location>
</feature>
<dbReference type="SUPFAM" id="SSF46689">
    <property type="entry name" value="Homeodomain-like"/>
    <property type="match status" value="1"/>
</dbReference>
<feature type="compositionally biased region" description="Acidic residues" evidence="1">
    <location>
        <begin position="64"/>
        <end position="75"/>
    </location>
</feature>
<evidence type="ECO:0000313" key="2">
    <source>
        <dbReference type="EMBL" id="KAK5620790.1"/>
    </source>
</evidence>
<dbReference type="InterPro" id="IPR009057">
    <property type="entry name" value="Homeodomain-like_sf"/>
</dbReference>
<gene>
    <name evidence="2" type="ORF">CRENBAI_018626</name>
</gene>
<dbReference type="AlphaFoldDB" id="A0AAV9SHR1"/>
<evidence type="ECO:0000256" key="1">
    <source>
        <dbReference type="SAM" id="MobiDB-lite"/>
    </source>
</evidence>
<name>A0AAV9SHR1_9TELE</name>
<dbReference type="Proteomes" id="UP001311232">
    <property type="component" value="Unassembled WGS sequence"/>
</dbReference>
<keyword evidence="3" id="KW-1185">Reference proteome</keyword>
<feature type="region of interest" description="Disordered" evidence="1">
    <location>
        <begin position="53"/>
        <end position="137"/>
    </location>
</feature>